<reference evidence="1 2" key="2">
    <citation type="journal article" date="2011" name="J. Bacteriol.">
        <title>Complete genome sequence of strain HTCC2503T of Parvularcula bermudensis, the type species of the order "Parvularculales" in the class Alphaproteobacteria.</title>
        <authorList>
            <person name="Oh H.M."/>
            <person name="Kang I."/>
            <person name="Vergin K.L."/>
            <person name="Kang D."/>
            <person name="Rhee K.H."/>
            <person name="Giovannoni S.J."/>
            <person name="Cho J.C."/>
        </authorList>
    </citation>
    <scope>NUCLEOTIDE SEQUENCE [LARGE SCALE GENOMIC DNA]</scope>
    <source>
        <strain evidence="2">ATCC BAA-594 / HTCC2503 / KCTC 12087</strain>
    </source>
</reference>
<name>E0TFE2_PARBH</name>
<dbReference type="STRING" id="314260.PB2503_07429"/>
<dbReference type="KEGG" id="pbr:PB2503_07429"/>
<sequence>MYNSPIDAMNGSPWPAPGPRERDFTPIALAGISDPLNAYPHSMYWFKNHLYVGTTRANMCALSVSKVKTNIVNWPVKCPENLYDLDMRAQMHRWSGPTGGWEEIGRAPIITGRDGSRVPREIGYRGMAVFQGKSDPEPCLYASTYASARGYGCNILRTVDGYEFNPIPMPKEFGDFVLTLRLLIPFKGKLFTSPTGRSGDPNASNFAAIFSTDDPVKGDWKLCNEPGFGRGSGNLTVFEMLPFGNHLYAGTANLSGYELWRTDAEGEPPYKWERVIEKGAYRGKENQGVASLSVFRNALFVGSGIQHGGIDVPNKTGPAGPELVRVNEDGSWDLIVGMERETPTGEKIKPLSGYGPGFGSFFNGYFWRQGVHNGWLYLGTFNWSLMMSYSSKENWPELFKKFYGHMGHRAIKDQLGGAELYRTCDGENWLPVTTNGFGNPYNYGIRAIHSTPFGICIGTVNPFATEVADIDDNGNLLGYNHNPRGGFELWMADNPSPDRSPLT</sequence>
<proteinExistence type="predicted"/>
<dbReference type="AlphaFoldDB" id="E0TFE2"/>
<dbReference type="HOGENOM" id="CLU_560060_0_0_5"/>
<evidence type="ECO:0000313" key="2">
    <source>
        <dbReference type="Proteomes" id="UP000001302"/>
    </source>
</evidence>
<gene>
    <name evidence="1" type="ordered locus">PB2503_07429</name>
</gene>
<dbReference type="RefSeq" id="WP_013300517.1">
    <property type="nucleotide sequence ID" value="NC_014414.1"/>
</dbReference>
<evidence type="ECO:0000313" key="1">
    <source>
        <dbReference type="EMBL" id="ADM09543.1"/>
    </source>
</evidence>
<protein>
    <submittedName>
        <fullName evidence="1">Uncharacterized protein</fullName>
    </submittedName>
</protein>
<keyword evidence="2" id="KW-1185">Reference proteome</keyword>
<accession>E0TFE2</accession>
<reference evidence="2" key="1">
    <citation type="submission" date="2010-08" db="EMBL/GenBank/DDBJ databases">
        <title>Genome sequence of Parvularcula bermudensis HTCC2503.</title>
        <authorList>
            <person name="Kang D.-M."/>
            <person name="Oh H.-M."/>
            <person name="Cho J.-C."/>
        </authorList>
    </citation>
    <scope>NUCLEOTIDE SEQUENCE [LARGE SCALE GENOMIC DNA]</scope>
    <source>
        <strain evidence="2">ATCC BAA-594 / HTCC2503 / KCTC 12087</strain>
    </source>
</reference>
<organism evidence="1 2">
    <name type="scientific">Parvularcula bermudensis (strain ATCC BAA-594 / HTCC2503 / KCTC 12087)</name>
    <dbReference type="NCBI Taxonomy" id="314260"/>
    <lineage>
        <taxon>Bacteria</taxon>
        <taxon>Pseudomonadati</taxon>
        <taxon>Pseudomonadota</taxon>
        <taxon>Alphaproteobacteria</taxon>
        <taxon>Parvularculales</taxon>
        <taxon>Parvularculaceae</taxon>
        <taxon>Parvularcula</taxon>
    </lineage>
</organism>
<dbReference type="Proteomes" id="UP000001302">
    <property type="component" value="Chromosome"/>
</dbReference>
<dbReference type="eggNOG" id="COG0451">
    <property type="taxonomic scope" value="Bacteria"/>
</dbReference>
<dbReference type="EMBL" id="CP002156">
    <property type="protein sequence ID" value="ADM09543.1"/>
    <property type="molecule type" value="Genomic_DNA"/>
</dbReference>